<dbReference type="Proteomes" id="UP000423257">
    <property type="component" value="Unassembled WGS sequence"/>
</dbReference>
<dbReference type="RefSeq" id="WP_107338874.1">
    <property type="nucleotide sequence ID" value="NZ_FNUA01000001.1"/>
</dbReference>
<name>A0A6H9S7K6_9PSED</name>
<gene>
    <name evidence="1" type="ORF">F7R03_10540</name>
</gene>
<reference evidence="1 2" key="1">
    <citation type="submission" date="2019-09" db="EMBL/GenBank/DDBJ databases">
        <title>Draft genome sequences of 48 bacterial type strains from the CCUG.</title>
        <authorList>
            <person name="Tunovic T."/>
            <person name="Pineiro-Iglesias B."/>
            <person name="Unosson C."/>
            <person name="Inganas E."/>
            <person name="Ohlen M."/>
            <person name="Cardew S."/>
            <person name="Jensie-Markopoulos S."/>
            <person name="Salva-Serra F."/>
            <person name="Jaen-Luchoro D."/>
            <person name="Karlsson R."/>
            <person name="Svensson-Stadler L."/>
            <person name="Chun J."/>
            <person name="Moore E."/>
        </authorList>
    </citation>
    <scope>NUCLEOTIDE SEQUENCE [LARGE SCALE GENOMIC DNA]</scope>
    <source>
        <strain evidence="1 2">CCUG 51524</strain>
    </source>
</reference>
<accession>A0A6H9S7K6</accession>
<evidence type="ECO:0000313" key="2">
    <source>
        <dbReference type="Proteomes" id="UP000423257"/>
    </source>
</evidence>
<dbReference type="InterPro" id="IPR010780">
    <property type="entry name" value="DUF1375"/>
</dbReference>
<dbReference type="Pfam" id="PF07119">
    <property type="entry name" value="DUF1375"/>
    <property type="match status" value="1"/>
</dbReference>
<organism evidence="1 2">
    <name type="scientific">Pseudomonas palleroniana</name>
    <dbReference type="NCBI Taxonomy" id="191390"/>
    <lineage>
        <taxon>Bacteria</taxon>
        <taxon>Pseudomonadati</taxon>
        <taxon>Pseudomonadota</taxon>
        <taxon>Gammaproteobacteria</taxon>
        <taxon>Pseudomonadales</taxon>
        <taxon>Pseudomonadaceae</taxon>
        <taxon>Pseudomonas</taxon>
    </lineage>
</organism>
<evidence type="ECO:0000313" key="1">
    <source>
        <dbReference type="EMBL" id="KAB0567425.1"/>
    </source>
</evidence>
<comment type="caution">
    <text evidence="1">The sequence shown here is derived from an EMBL/GenBank/DDBJ whole genome shotgun (WGS) entry which is preliminary data.</text>
</comment>
<dbReference type="EMBL" id="VZPQ01000005">
    <property type="protein sequence ID" value="KAB0567425.1"/>
    <property type="molecule type" value="Genomic_DNA"/>
</dbReference>
<protein>
    <submittedName>
        <fullName evidence="1">Uncharacterized protein</fullName>
    </submittedName>
</protein>
<proteinExistence type="predicted"/>
<dbReference type="AlphaFoldDB" id="A0A6H9S7K6"/>
<sequence>MDLPASAVLDTLLLPLSGASKQHKTIVGGGLLPIAVCQSAYL</sequence>